<dbReference type="InterPro" id="IPR026444">
    <property type="entry name" value="Secre_tail"/>
</dbReference>
<keyword evidence="2 5" id="KW-0732">Signal</keyword>
<evidence type="ECO:0000259" key="6">
    <source>
        <dbReference type="PROSITE" id="PS50835"/>
    </source>
</evidence>
<name>A0AA51RD97_9BACT</name>
<dbReference type="PROSITE" id="PS50835">
    <property type="entry name" value="IG_LIKE"/>
    <property type="match status" value="2"/>
</dbReference>
<proteinExistence type="predicted"/>
<dbReference type="InterPro" id="IPR046959">
    <property type="entry name" value="PRK1-6/SRF4-like"/>
</dbReference>
<dbReference type="InterPro" id="IPR025875">
    <property type="entry name" value="Leu-rich_rpt_4"/>
</dbReference>
<keyword evidence="3" id="KW-0677">Repeat</keyword>
<dbReference type="InterPro" id="IPR013783">
    <property type="entry name" value="Ig-like_fold"/>
</dbReference>
<dbReference type="EMBL" id="CP129971">
    <property type="protein sequence ID" value="WMN12843.1"/>
    <property type="molecule type" value="Genomic_DNA"/>
</dbReference>
<dbReference type="InterPro" id="IPR001611">
    <property type="entry name" value="Leu-rich_rpt"/>
</dbReference>
<dbReference type="SMART" id="SM00409">
    <property type="entry name" value="IG"/>
    <property type="match status" value="2"/>
</dbReference>
<dbReference type="RefSeq" id="WP_308351190.1">
    <property type="nucleotide sequence ID" value="NZ_CP129971.1"/>
</dbReference>
<dbReference type="PANTHER" id="PTHR48007">
    <property type="entry name" value="LEUCINE-RICH REPEAT RECEPTOR-LIKE PROTEIN KINASE PXC1"/>
    <property type="match status" value="1"/>
</dbReference>
<dbReference type="InterPro" id="IPR032675">
    <property type="entry name" value="LRR_dom_sf"/>
</dbReference>
<dbReference type="Gene3D" id="3.80.10.10">
    <property type="entry name" value="Ribonuclease Inhibitor"/>
    <property type="match status" value="2"/>
</dbReference>
<dbReference type="Proteomes" id="UP001230496">
    <property type="component" value="Chromosome"/>
</dbReference>
<dbReference type="SUPFAM" id="SSF48726">
    <property type="entry name" value="Immunoglobulin"/>
    <property type="match status" value="2"/>
</dbReference>
<dbReference type="PANTHER" id="PTHR48007:SF76">
    <property type="entry name" value="OS03G0145102 PROTEIN"/>
    <property type="match status" value="1"/>
</dbReference>
<evidence type="ECO:0000256" key="4">
    <source>
        <dbReference type="ARBA" id="ARBA00023157"/>
    </source>
</evidence>
<protein>
    <submittedName>
        <fullName evidence="7">T9SS type A sorting domain-containing protein</fullName>
    </submittedName>
</protein>
<gene>
    <name evidence="7" type="ORF">QYS49_34785</name>
</gene>
<dbReference type="Gene3D" id="2.60.40.10">
    <property type="entry name" value="Immunoglobulins"/>
    <property type="match status" value="2"/>
</dbReference>
<evidence type="ECO:0000256" key="1">
    <source>
        <dbReference type="ARBA" id="ARBA00022614"/>
    </source>
</evidence>
<feature type="signal peptide" evidence="5">
    <location>
        <begin position="1"/>
        <end position="19"/>
    </location>
</feature>
<dbReference type="SUPFAM" id="SSF52047">
    <property type="entry name" value="RNI-like"/>
    <property type="match status" value="1"/>
</dbReference>
<keyword evidence="8" id="KW-1185">Reference proteome</keyword>
<dbReference type="InterPro" id="IPR003599">
    <property type="entry name" value="Ig_sub"/>
</dbReference>
<sequence>MRKLFLSVFFLLTVTSVMGQLSVGTLTKTQTTICSNGQSTITVNWSGGTPNYTVNFNVMDPNNVSAVLRTFTREDVSVTSATYGYQPQNADIIGISGDATIQVEVIDAGSESVVFPLTTISVTPGPTADAGPDQTICESGSVNLAGSASNYSSVSWSSSGTGTFDDASSLSPIYTPSTADAQDGFIILTLDVFSDDVNCSSEFADMFLTIESAPNAGTYIGTAADVCNSETAFDLNTLLDGSQDVGGSWSDDDGSGAFISGSVVDFIEVLAGTYNFTYTVVGSGACPDDVETVTVNVSEAPFAGFYVGNPAPVCNSETAFDLTTGLDGSQYFGGTWSDDNGSGAIISGDFADFTGVSPGTYDFTYTVTGPGACPDDSETVSINVEAEPSAGTYIGVAAEICTLDPPFDLSTLLDGSQDGGGFWNDISGSEASISGDLADFGPVLPGTYDFEYVVTGAGSCPSATEVVTVNLSPPPNAGTYLGTPGEACTNDSAFDLSILLDGTEDLGGAWSDLDGSGASIAGNSADFNGIVAGTYDFVYTVAGVGSCADATSTVTVNISEAPTVSVDSETAICEGETLDLTAVSPSFTLSTGVQWTTSGDGSFTPDANSLTPTYNPGPIDMNAGSVNLTITTTGNGICSASSAIVNVNISRTNNAGTYVGTAAEVCATETAFDFTTLLDGSQDAGGSWIDSDGSGATISGDFGDFNGVNAGTYNFEYLVSDGVCADAVSSVAVVVNNIPQITINTSIESCGGVVLDLSAANPAFSSFESLLWSSSGDGSFNDNAVAEPLYTPGINDLVNGSVTLTVQASALGSCVDVSESILVTFKESPEITFPANKVFYQENAEIDLNQFSDQIQITGADTYSWNIISGEGTFAAGAASSTQVYPVYTQNESSFPATIVLQLVATNTTTSCPTSKNFEFVIYDNPDYEALIDLYNLNNGESWSDNANWLSDGTSIGDWSGITVDGDNRVIGIDLTANGIEDITPLLSMVNNLTLFDISGNKLSFEQLQPFSAVPDFVFGNQDFEYTIPNEIFESLGTDISITVEANASANTFQWFKDSVPIEGETNQTLNLTNAQRSDEGFYYVEINNSNLPDLTLVSTITEVKISSLERDVIALREFYDSTNGDGWSTIVWDTTSDNPTEWSANDQDIIVEDNRVVEINLPENNLTGSVPNALNEVRGLRTINFANNAIEDLADLTALPNLTQLDLSGNALGYDDLERNISVEGFEFNSQANFGSEPDRKIPQGYDFTLSYEVDGSANVYEWYRNDELISTEDASKITIESITFGNMGEYRLEVKNTVVNAVNSEFTLNSNPVSIIATSVISGNVQDANEFATESGRIYPFSVSTDGSYDSVRLENGNYYMNIQANGFFEIANIELGDYVIFVNNDENSYPELLNTYYPNTIDWELAEIVSLRSDINDLLITMEGEPQELTGTSVLSGYLEEEYEEGERKLPRRKVSGAGVSVRTLSGSSREISFRSILQNNELVAYLETDENGEFEIPNLPAGRYSIKFDIPGVPMNQQSEINFDFTGEDQEALEIAAVSDNGQITVSKVKYTANKSELLKNITVYPNPSDGRFKIAGTEAISNIKLISSEGRLIEEITDFNSISNEVELDISNYPDGMYFMQIIWNDGLQSMNKLIKE</sequence>
<keyword evidence="1" id="KW-0433">Leucine-rich repeat</keyword>
<dbReference type="Pfam" id="PF12799">
    <property type="entry name" value="LRR_4"/>
    <property type="match status" value="1"/>
</dbReference>
<organism evidence="7 8">
    <name type="scientific">Marivirga salinarum</name>
    <dbReference type="NCBI Taxonomy" id="3059078"/>
    <lineage>
        <taxon>Bacteria</taxon>
        <taxon>Pseudomonadati</taxon>
        <taxon>Bacteroidota</taxon>
        <taxon>Cytophagia</taxon>
        <taxon>Cytophagales</taxon>
        <taxon>Marivirgaceae</taxon>
        <taxon>Marivirga</taxon>
    </lineage>
</organism>
<accession>A0AA51RD97</accession>
<dbReference type="SUPFAM" id="SSF49478">
    <property type="entry name" value="Cna protein B-type domain"/>
    <property type="match status" value="1"/>
</dbReference>
<feature type="chain" id="PRO_5041324797" evidence="5">
    <location>
        <begin position="20"/>
        <end position="1642"/>
    </location>
</feature>
<feature type="domain" description="Ig-like" evidence="6">
    <location>
        <begin position="1015"/>
        <end position="1102"/>
    </location>
</feature>
<feature type="domain" description="Ig-like" evidence="6">
    <location>
        <begin position="562"/>
        <end position="650"/>
    </location>
</feature>
<reference evidence="7 8" key="1">
    <citation type="submission" date="2023-08" db="EMBL/GenBank/DDBJ databases">
        <title>Comparative genomics and taxonomic characterization of three novel marine species of genus Marivirga.</title>
        <authorList>
            <person name="Muhammad N."/>
            <person name="Kim S.-G."/>
        </authorList>
    </citation>
    <scope>NUCLEOTIDE SEQUENCE [LARGE SCALE GENOMIC DNA]</scope>
    <source>
        <strain evidence="7 8">BDSF4-3</strain>
    </source>
</reference>
<evidence type="ECO:0000313" key="8">
    <source>
        <dbReference type="Proteomes" id="UP001230496"/>
    </source>
</evidence>
<evidence type="ECO:0000256" key="3">
    <source>
        <dbReference type="ARBA" id="ARBA00022737"/>
    </source>
</evidence>
<evidence type="ECO:0000313" key="7">
    <source>
        <dbReference type="EMBL" id="WMN12843.1"/>
    </source>
</evidence>
<evidence type="ECO:0000256" key="5">
    <source>
        <dbReference type="SAM" id="SignalP"/>
    </source>
</evidence>
<keyword evidence="4" id="KW-1015">Disulfide bond</keyword>
<dbReference type="Pfam" id="PF18962">
    <property type="entry name" value="Por_Secre_tail"/>
    <property type="match status" value="1"/>
</dbReference>
<dbReference type="InterPro" id="IPR036179">
    <property type="entry name" value="Ig-like_dom_sf"/>
</dbReference>
<dbReference type="NCBIfam" id="TIGR04183">
    <property type="entry name" value="Por_Secre_tail"/>
    <property type="match status" value="1"/>
</dbReference>
<dbReference type="InterPro" id="IPR007110">
    <property type="entry name" value="Ig-like_dom"/>
</dbReference>
<evidence type="ECO:0000256" key="2">
    <source>
        <dbReference type="ARBA" id="ARBA00022729"/>
    </source>
</evidence>
<dbReference type="PROSITE" id="PS51450">
    <property type="entry name" value="LRR"/>
    <property type="match status" value="1"/>
</dbReference>
<dbReference type="KEGG" id="msaa:QYS49_34785"/>